<accession>T0QSS9</accession>
<protein>
    <recommendedName>
        <fullName evidence="9">Cytochrome P450</fullName>
    </recommendedName>
</protein>
<feature type="chain" id="PRO_5004569963" description="Cytochrome P450" evidence="6">
    <location>
        <begin position="23"/>
        <end position="467"/>
    </location>
</feature>
<dbReference type="GO" id="GO:0016705">
    <property type="term" value="F:oxidoreductase activity, acting on paired donors, with incorporation or reduction of molecular oxygen"/>
    <property type="evidence" value="ECO:0007669"/>
    <property type="project" value="InterPro"/>
</dbReference>
<dbReference type="InterPro" id="IPR036396">
    <property type="entry name" value="Cyt_P450_sf"/>
</dbReference>
<evidence type="ECO:0000256" key="6">
    <source>
        <dbReference type="SAM" id="SignalP"/>
    </source>
</evidence>
<dbReference type="eggNOG" id="KOG0684">
    <property type="taxonomic scope" value="Eukaryota"/>
</dbReference>
<dbReference type="InterPro" id="IPR002403">
    <property type="entry name" value="Cyt_P450_E_grp-IV"/>
</dbReference>
<dbReference type="GO" id="GO:0005506">
    <property type="term" value="F:iron ion binding"/>
    <property type="evidence" value="ECO:0007669"/>
    <property type="project" value="InterPro"/>
</dbReference>
<gene>
    <name evidence="7" type="ORF">SDRG_04788</name>
</gene>
<evidence type="ECO:0000313" key="8">
    <source>
        <dbReference type="Proteomes" id="UP000030762"/>
    </source>
</evidence>
<keyword evidence="3 5" id="KW-0479">Metal-binding</keyword>
<organism evidence="7 8">
    <name type="scientific">Saprolegnia diclina (strain VS20)</name>
    <dbReference type="NCBI Taxonomy" id="1156394"/>
    <lineage>
        <taxon>Eukaryota</taxon>
        <taxon>Sar</taxon>
        <taxon>Stramenopiles</taxon>
        <taxon>Oomycota</taxon>
        <taxon>Saprolegniomycetes</taxon>
        <taxon>Saprolegniales</taxon>
        <taxon>Saprolegniaceae</taxon>
        <taxon>Saprolegnia</taxon>
    </lineage>
</organism>
<dbReference type="InterPro" id="IPR050529">
    <property type="entry name" value="CYP450_sterol_14alpha_dmase"/>
</dbReference>
<feature type="signal peptide" evidence="6">
    <location>
        <begin position="1"/>
        <end position="22"/>
    </location>
</feature>
<name>T0QSS9_SAPDV</name>
<feature type="binding site" description="axial binding residue" evidence="5">
    <location>
        <position position="407"/>
    </location>
    <ligand>
        <name>heme</name>
        <dbReference type="ChEBI" id="CHEBI:30413"/>
    </ligand>
    <ligandPart>
        <name>Fe</name>
        <dbReference type="ChEBI" id="CHEBI:18248"/>
    </ligandPart>
</feature>
<comment type="cofactor">
    <cofactor evidence="5">
        <name>heme</name>
        <dbReference type="ChEBI" id="CHEBI:30413"/>
    </cofactor>
</comment>
<dbReference type="STRING" id="1156394.T0QSS9"/>
<dbReference type="InParanoid" id="T0QSS9"/>
<dbReference type="InterPro" id="IPR001128">
    <property type="entry name" value="Cyt_P450"/>
</dbReference>
<evidence type="ECO:0000313" key="7">
    <source>
        <dbReference type="EMBL" id="EQC37761.1"/>
    </source>
</evidence>
<dbReference type="EMBL" id="JH767143">
    <property type="protein sequence ID" value="EQC37761.1"/>
    <property type="molecule type" value="Genomic_DNA"/>
</dbReference>
<dbReference type="GeneID" id="19945515"/>
<sequence>MWALVLASLLVVWLTWHRYSHRHHNQYPYVYSYLPYLGASIHFRHGAVRCVQRWVRQYGTIFNITMLGEPLTLIADPALFSTISKHPQLSLLPLKTRMMGVGFGAFTYATQPDETIQSIAAATRKSLTTSLGFHKPSLDEFNHASATTLLQKLQLSSSPKRVALYPFLNEVLFETLLEVFYGKDLATPAFRADFNAWDAKFTALYAGFPAAWLGVEEPRRRMHATLRQYAATSRDKLSSVVTDRLAICATHGVSPSDTDGHQLSFVWAMTTNTMRACFWAICYLLENPTAWAAVQEEVELHVGVTNTTWDRDAIEKCVRLESAVKETLRLALNSSAVRYAMEDVTLDFPDGRRLAMRKGDGLVLQSNLAYYDEAAFPDPFNFAYDRFLNNPSLAKDFSPFGFGKYLCPGQHYATDFVKIVVTTLMLRASITNVEGRATLQHNAVGVFIPKDPLAVHVTLQARQAPHA</sequence>
<dbReference type="VEuPathDB" id="FungiDB:SDRG_04788"/>
<dbReference type="GO" id="GO:0008395">
    <property type="term" value="F:steroid hydroxylase activity"/>
    <property type="evidence" value="ECO:0007669"/>
    <property type="project" value="TreeGrafter"/>
</dbReference>
<evidence type="ECO:0000256" key="1">
    <source>
        <dbReference type="ARBA" id="ARBA00010617"/>
    </source>
</evidence>
<dbReference type="PANTHER" id="PTHR24304:SF2">
    <property type="entry name" value="24-HYDROXYCHOLESTEROL 7-ALPHA-HYDROXYLASE"/>
    <property type="match status" value="1"/>
</dbReference>
<keyword evidence="6" id="KW-0732">Signal</keyword>
<dbReference type="Gene3D" id="1.10.630.10">
    <property type="entry name" value="Cytochrome P450"/>
    <property type="match status" value="1"/>
</dbReference>
<proteinExistence type="inferred from homology"/>
<keyword evidence="8" id="KW-1185">Reference proteome</keyword>
<dbReference type="GO" id="GO:0020037">
    <property type="term" value="F:heme binding"/>
    <property type="evidence" value="ECO:0007669"/>
    <property type="project" value="InterPro"/>
</dbReference>
<dbReference type="PANTHER" id="PTHR24304">
    <property type="entry name" value="CYTOCHROME P450 FAMILY 7"/>
    <property type="match status" value="1"/>
</dbReference>
<evidence type="ECO:0000256" key="3">
    <source>
        <dbReference type="ARBA" id="ARBA00022723"/>
    </source>
</evidence>
<evidence type="ECO:0008006" key="9">
    <source>
        <dbReference type="Google" id="ProtNLM"/>
    </source>
</evidence>
<dbReference type="OrthoDB" id="6692864at2759"/>
<dbReference type="OMA" id="YGLEYFA"/>
<keyword evidence="4 5" id="KW-0408">Iron</keyword>
<evidence type="ECO:0000256" key="4">
    <source>
        <dbReference type="ARBA" id="ARBA00023004"/>
    </source>
</evidence>
<dbReference type="PRINTS" id="PR00465">
    <property type="entry name" value="EP450IV"/>
</dbReference>
<evidence type="ECO:0000256" key="2">
    <source>
        <dbReference type="ARBA" id="ARBA00022617"/>
    </source>
</evidence>
<dbReference type="Proteomes" id="UP000030762">
    <property type="component" value="Unassembled WGS sequence"/>
</dbReference>
<keyword evidence="2 5" id="KW-0349">Heme</keyword>
<dbReference type="RefSeq" id="XP_008608694.1">
    <property type="nucleotide sequence ID" value="XM_008610472.1"/>
</dbReference>
<evidence type="ECO:0000256" key="5">
    <source>
        <dbReference type="PIRSR" id="PIRSR602403-1"/>
    </source>
</evidence>
<dbReference type="Pfam" id="PF00067">
    <property type="entry name" value="p450"/>
    <property type="match status" value="1"/>
</dbReference>
<dbReference type="SUPFAM" id="SSF48264">
    <property type="entry name" value="Cytochrome P450"/>
    <property type="match status" value="1"/>
</dbReference>
<comment type="similarity">
    <text evidence="1">Belongs to the cytochrome P450 family.</text>
</comment>
<reference evidence="7 8" key="1">
    <citation type="submission" date="2012-04" db="EMBL/GenBank/DDBJ databases">
        <title>The Genome Sequence of Saprolegnia declina VS20.</title>
        <authorList>
            <consortium name="The Broad Institute Genome Sequencing Platform"/>
            <person name="Russ C."/>
            <person name="Nusbaum C."/>
            <person name="Tyler B."/>
            <person name="van West P."/>
            <person name="Dieguez-Uribeondo J."/>
            <person name="de Bruijn I."/>
            <person name="Tripathy S."/>
            <person name="Jiang R."/>
            <person name="Young S.K."/>
            <person name="Zeng Q."/>
            <person name="Gargeya S."/>
            <person name="Fitzgerald M."/>
            <person name="Haas B."/>
            <person name="Abouelleil A."/>
            <person name="Alvarado L."/>
            <person name="Arachchi H.M."/>
            <person name="Berlin A."/>
            <person name="Chapman S.B."/>
            <person name="Goldberg J."/>
            <person name="Griggs A."/>
            <person name="Gujja S."/>
            <person name="Hansen M."/>
            <person name="Howarth C."/>
            <person name="Imamovic A."/>
            <person name="Larimer J."/>
            <person name="McCowen C."/>
            <person name="Montmayeur A."/>
            <person name="Murphy C."/>
            <person name="Neiman D."/>
            <person name="Pearson M."/>
            <person name="Priest M."/>
            <person name="Roberts A."/>
            <person name="Saif S."/>
            <person name="Shea T."/>
            <person name="Sisk P."/>
            <person name="Sykes S."/>
            <person name="Wortman J."/>
            <person name="Nusbaum C."/>
            <person name="Birren B."/>
        </authorList>
    </citation>
    <scope>NUCLEOTIDE SEQUENCE [LARGE SCALE GENOMIC DNA]</scope>
    <source>
        <strain evidence="7 8">VS20</strain>
    </source>
</reference>
<dbReference type="AlphaFoldDB" id="T0QSS9"/>